<evidence type="ECO:0000313" key="4">
    <source>
        <dbReference type="EMBL" id="MCX2819284.1"/>
    </source>
</evidence>
<keyword evidence="1 4" id="KW-0808">Transferase</keyword>
<organism evidence="4 5">
    <name type="scientific">Halorutilus salinus</name>
    <dbReference type="NCBI Taxonomy" id="2487751"/>
    <lineage>
        <taxon>Archaea</taxon>
        <taxon>Methanobacteriati</taxon>
        <taxon>Methanobacteriota</taxon>
        <taxon>Stenosarchaea group</taxon>
        <taxon>Halobacteria</taxon>
        <taxon>Halorutilales</taxon>
        <taxon>Halorutilaceae</taxon>
        <taxon>Halorutilus</taxon>
    </lineage>
</organism>
<dbReference type="GO" id="GO:0008999">
    <property type="term" value="F:protein-N-terminal-alanine acetyltransferase activity"/>
    <property type="evidence" value="ECO:0007669"/>
    <property type="project" value="UniProtKB-EC"/>
</dbReference>
<dbReference type="PANTHER" id="PTHR23091:SF4">
    <property type="entry name" value="N-TERMINAL AMINO-ACID N(ALPHA)-ACETYLTRANSFERASE NATA"/>
    <property type="match status" value="1"/>
</dbReference>
<dbReference type="InterPro" id="IPR016181">
    <property type="entry name" value="Acyl_CoA_acyltransferase"/>
</dbReference>
<dbReference type="InterPro" id="IPR006464">
    <property type="entry name" value="AcTrfase_RimI/Ard1"/>
</dbReference>
<name>A0A9Q4C5F8_9EURY</name>
<dbReference type="PROSITE" id="PS51186">
    <property type="entry name" value="GNAT"/>
    <property type="match status" value="1"/>
</dbReference>
<dbReference type="NCBIfam" id="TIGR01575">
    <property type="entry name" value="rimI"/>
    <property type="match status" value="1"/>
</dbReference>
<dbReference type="InterPro" id="IPR045047">
    <property type="entry name" value="Ard1-like"/>
</dbReference>
<dbReference type="PANTHER" id="PTHR23091">
    <property type="entry name" value="N-TERMINAL ACETYLTRANSFERASE"/>
    <property type="match status" value="1"/>
</dbReference>
<dbReference type="InterPro" id="IPR000182">
    <property type="entry name" value="GNAT_dom"/>
</dbReference>
<dbReference type="Proteomes" id="UP001149411">
    <property type="component" value="Unassembled WGS sequence"/>
</dbReference>
<dbReference type="GO" id="GO:0031415">
    <property type="term" value="C:NatA complex"/>
    <property type="evidence" value="ECO:0007669"/>
    <property type="project" value="InterPro"/>
</dbReference>
<keyword evidence="2 4" id="KW-0012">Acyltransferase</keyword>
<dbReference type="AlphaFoldDB" id="A0A9Q4C5F8"/>
<proteinExistence type="predicted"/>
<dbReference type="GO" id="GO:0005840">
    <property type="term" value="C:ribosome"/>
    <property type="evidence" value="ECO:0007669"/>
    <property type="project" value="UniProtKB-KW"/>
</dbReference>
<dbReference type="Pfam" id="PF00583">
    <property type="entry name" value="Acetyltransf_1"/>
    <property type="match status" value="1"/>
</dbReference>
<evidence type="ECO:0000259" key="3">
    <source>
        <dbReference type="PROSITE" id="PS51186"/>
    </source>
</evidence>
<dbReference type="RefSeq" id="WP_266087420.1">
    <property type="nucleotide sequence ID" value="NZ_RKLV01000007.1"/>
</dbReference>
<dbReference type="Gene3D" id="3.40.630.30">
    <property type="match status" value="1"/>
</dbReference>
<keyword evidence="5" id="KW-1185">Reference proteome</keyword>
<evidence type="ECO:0000313" key="5">
    <source>
        <dbReference type="Proteomes" id="UP001149411"/>
    </source>
</evidence>
<evidence type="ECO:0000256" key="1">
    <source>
        <dbReference type="ARBA" id="ARBA00022679"/>
    </source>
</evidence>
<sequence>MRRLTVRHARPHDTERVVGIERACFTNPNPTLLANVCGMVDGFLVAETDDCIAGYVLFTPSSAEDARVLSLAVAPGNRRQGVATRLMRGAFDVLRGRDFDAVSLEVRVSNTAAQSLYDGLGFLPVGVEECYYDDGEDAYLMEKEL</sequence>
<accession>A0A9Q4C5F8</accession>
<dbReference type="EC" id="2.3.1.266" evidence="4"/>
<comment type="caution">
    <text evidence="4">The sequence shown here is derived from an EMBL/GenBank/DDBJ whole genome shotgun (WGS) entry which is preliminary data.</text>
</comment>
<dbReference type="EMBL" id="RKLV01000007">
    <property type="protein sequence ID" value="MCX2819284.1"/>
    <property type="molecule type" value="Genomic_DNA"/>
</dbReference>
<keyword evidence="4" id="KW-0689">Ribosomal protein</keyword>
<keyword evidence="4" id="KW-0687">Ribonucleoprotein</keyword>
<gene>
    <name evidence="4" type="primary">rimI</name>
    <name evidence="4" type="ORF">EGH25_07955</name>
</gene>
<feature type="domain" description="N-acetyltransferase" evidence="3">
    <location>
        <begin position="4"/>
        <end position="145"/>
    </location>
</feature>
<protein>
    <submittedName>
        <fullName evidence="4">Ribosomal protein S18-alanine N-acetyltransferase</fullName>
        <ecNumber evidence="4">2.3.1.266</ecNumber>
    </submittedName>
</protein>
<evidence type="ECO:0000256" key="2">
    <source>
        <dbReference type="ARBA" id="ARBA00023315"/>
    </source>
</evidence>
<dbReference type="SUPFAM" id="SSF55729">
    <property type="entry name" value="Acyl-CoA N-acyltransferases (Nat)"/>
    <property type="match status" value="1"/>
</dbReference>
<dbReference type="CDD" id="cd04301">
    <property type="entry name" value="NAT_SF"/>
    <property type="match status" value="1"/>
</dbReference>
<reference evidence="4" key="1">
    <citation type="submission" date="2022-09" db="EMBL/GenBank/DDBJ databases">
        <title>Haloadaptaus new haloarchaeum isolated from saline soil.</title>
        <authorList>
            <person name="Duran-Viseras A."/>
            <person name="Sanchez-Porro C."/>
            <person name="Ventosa A."/>
        </authorList>
    </citation>
    <scope>NUCLEOTIDE SEQUENCE</scope>
    <source>
        <strain evidence="4">F3-133</strain>
    </source>
</reference>